<keyword evidence="7" id="KW-1185">Reference proteome</keyword>
<evidence type="ECO:0000313" key="6">
    <source>
        <dbReference type="Ensembl" id="ENSFCTP00005005233.1"/>
    </source>
</evidence>
<keyword evidence="3 5" id="KW-0964">Secreted</keyword>
<dbReference type="PROSITE" id="PS00253">
    <property type="entry name" value="INTERLEUKIN_1"/>
    <property type="match status" value="1"/>
</dbReference>
<proteinExistence type="inferred from homology"/>
<evidence type="ECO:0000256" key="3">
    <source>
        <dbReference type="ARBA" id="ARBA00022525"/>
    </source>
</evidence>
<name>A0ABI7W4I4_FELCA</name>
<evidence type="ECO:0000256" key="1">
    <source>
        <dbReference type="ARBA" id="ARBA00004613"/>
    </source>
</evidence>
<comment type="subcellular location">
    <subcellularLocation>
        <location evidence="1 5">Secreted</location>
    </subcellularLocation>
</comment>
<organism evidence="6 7">
    <name type="scientific">Felis catus</name>
    <name type="common">Cat</name>
    <name type="synonym">Felis silvestris catus</name>
    <dbReference type="NCBI Taxonomy" id="9685"/>
    <lineage>
        <taxon>Eukaryota</taxon>
        <taxon>Metazoa</taxon>
        <taxon>Chordata</taxon>
        <taxon>Craniata</taxon>
        <taxon>Vertebrata</taxon>
        <taxon>Euteleostomi</taxon>
        <taxon>Mammalia</taxon>
        <taxon>Eutheria</taxon>
        <taxon>Laurasiatheria</taxon>
        <taxon>Carnivora</taxon>
        <taxon>Feliformia</taxon>
        <taxon>Felidae</taxon>
        <taxon>Felinae</taxon>
        <taxon>Felis</taxon>
    </lineage>
</organism>
<comment type="similarity">
    <text evidence="2 5">Belongs to the IL-1 family.</text>
</comment>
<sequence length="170" mass="19201">MGIENPEMCLSCEDIGGQPTLQLKTCCWQPPLHRLIYLVFFTGSSEASMATPQVSLDLMTCMDKEFHDAGKGNPVYLGIKNNHLCLFCGEIQGQPTLQLKEKNIMDVHNKKKAQKPFLFFHNKEGSTSTFQSVSYPDWFIATSKTAGQPVILTKERGKDYITNFYLEPQD</sequence>
<dbReference type="Proteomes" id="UP000823872">
    <property type="component" value="Chromosome A3"/>
</dbReference>
<gene>
    <name evidence="6" type="primary">IL36G</name>
</gene>
<protein>
    <recommendedName>
        <fullName evidence="5">Interleukin-1</fullName>
    </recommendedName>
</protein>
<reference evidence="6 7" key="1">
    <citation type="submission" date="2021-02" db="EMBL/GenBank/DDBJ databases">
        <title>Safari Cat Assemblies.</title>
        <authorList>
            <person name="Bredemeyer K.R."/>
            <person name="Murphy W.J."/>
        </authorList>
    </citation>
    <scope>NUCLEOTIDE SEQUENCE [LARGE SCALE GENOMIC DNA]</scope>
</reference>
<dbReference type="GeneTree" id="ENSGT00950000182943"/>
<dbReference type="PANTHER" id="PTHR10078:SF24">
    <property type="entry name" value="INTERLEUKIN-36 BETA"/>
    <property type="match status" value="1"/>
</dbReference>
<dbReference type="PANTHER" id="PTHR10078">
    <property type="entry name" value="INTERLEUKIN-1 FAMILY MEMBER"/>
    <property type="match status" value="1"/>
</dbReference>
<dbReference type="SMART" id="SM00125">
    <property type="entry name" value="IL1"/>
    <property type="match status" value="1"/>
</dbReference>
<dbReference type="PRINTS" id="PR01360">
    <property type="entry name" value="INTRLEUKIN1X"/>
</dbReference>
<dbReference type="SUPFAM" id="SSF50353">
    <property type="entry name" value="Cytokine"/>
    <property type="match status" value="2"/>
</dbReference>
<dbReference type="InterPro" id="IPR000975">
    <property type="entry name" value="IL-1_fam"/>
</dbReference>
<dbReference type="InterPro" id="IPR003297">
    <property type="entry name" value="IL-1RA/IL-36"/>
</dbReference>
<dbReference type="Gene3D" id="2.80.10.50">
    <property type="match status" value="1"/>
</dbReference>
<dbReference type="Ensembl" id="ENSFCTT00005008441.1">
    <property type="protein sequence ID" value="ENSFCTP00005005233.1"/>
    <property type="gene ID" value="ENSFCTG00005003169.1"/>
</dbReference>
<reference evidence="6" key="3">
    <citation type="submission" date="2025-09" db="UniProtKB">
        <authorList>
            <consortium name="Ensembl"/>
        </authorList>
    </citation>
    <scope>IDENTIFICATION</scope>
    <source>
        <strain evidence="6">breed Abyssinian</strain>
    </source>
</reference>
<evidence type="ECO:0000256" key="4">
    <source>
        <dbReference type="ARBA" id="ARBA00023157"/>
    </source>
</evidence>
<evidence type="ECO:0000313" key="7">
    <source>
        <dbReference type="Proteomes" id="UP000823872"/>
    </source>
</evidence>
<dbReference type="InterPro" id="IPR008996">
    <property type="entry name" value="IL1/FGF"/>
</dbReference>
<evidence type="ECO:0000256" key="2">
    <source>
        <dbReference type="ARBA" id="ARBA00010448"/>
    </source>
</evidence>
<dbReference type="Pfam" id="PF00340">
    <property type="entry name" value="IL1"/>
    <property type="match status" value="1"/>
</dbReference>
<keyword evidence="4" id="KW-1015">Disulfide bond</keyword>
<evidence type="ECO:0000256" key="5">
    <source>
        <dbReference type="RuleBase" id="RU003753"/>
    </source>
</evidence>
<accession>A0ABI7W4I4</accession>
<dbReference type="PRINTS" id="PR00264">
    <property type="entry name" value="INTERLEUKIN1"/>
</dbReference>
<dbReference type="InterPro" id="IPR020877">
    <property type="entry name" value="IL-1_CS"/>
</dbReference>
<reference evidence="6" key="2">
    <citation type="submission" date="2025-08" db="UniProtKB">
        <authorList>
            <consortium name="Ensembl"/>
        </authorList>
    </citation>
    <scope>IDENTIFICATION</scope>
    <source>
        <strain evidence="6">breed Abyssinian</strain>
    </source>
</reference>